<feature type="non-terminal residue" evidence="1">
    <location>
        <position position="170"/>
    </location>
</feature>
<protein>
    <submittedName>
        <fullName evidence="1">Uncharacterized protein</fullName>
    </submittedName>
</protein>
<keyword evidence="2" id="KW-1185">Reference proteome</keyword>
<reference evidence="1" key="1">
    <citation type="submission" date="2023-10" db="EMBL/GenBank/DDBJ databases">
        <title>Genome assembly of Pristionchus species.</title>
        <authorList>
            <person name="Yoshida K."/>
            <person name="Sommer R.J."/>
        </authorList>
    </citation>
    <scope>NUCLEOTIDE SEQUENCE</scope>
    <source>
        <strain evidence="1">RS0144</strain>
    </source>
</reference>
<dbReference type="EMBL" id="BTSX01000006">
    <property type="protein sequence ID" value="GMT06036.1"/>
    <property type="molecule type" value="Genomic_DNA"/>
</dbReference>
<dbReference type="AlphaFoldDB" id="A0AAV5UHV8"/>
<evidence type="ECO:0000313" key="1">
    <source>
        <dbReference type="EMBL" id="GMT06036.1"/>
    </source>
</evidence>
<feature type="non-terminal residue" evidence="1">
    <location>
        <position position="1"/>
    </location>
</feature>
<accession>A0AAV5UHV8</accession>
<name>A0AAV5UHV8_9BILA</name>
<comment type="caution">
    <text evidence="1">The sequence shown here is derived from an EMBL/GenBank/DDBJ whole genome shotgun (WGS) entry which is preliminary data.</text>
</comment>
<organism evidence="1 2">
    <name type="scientific">Pristionchus entomophagus</name>
    <dbReference type="NCBI Taxonomy" id="358040"/>
    <lineage>
        <taxon>Eukaryota</taxon>
        <taxon>Metazoa</taxon>
        <taxon>Ecdysozoa</taxon>
        <taxon>Nematoda</taxon>
        <taxon>Chromadorea</taxon>
        <taxon>Rhabditida</taxon>
        <taxon>Rhabditina</taxon>
        <taxon>Diplogasteromorpha</taxon>
        <taxon>Diplogasteroidea</taxon>
        <taxon>Neodiplogasteridae</taxon>
        <taxon>Pristionchus</taxon>
    </lineage>
</organism>
<gene>
    <name evidence="1" type="ORF">PENTCL1PPCAC_28210</name>
</gene>
<proteinExistence type="predicted"/>
<dbReference type="Proteomes" id="UP001432027">
    <property type="component" value="Unassembled WGS sequence"/>
</dbReference>
<sequence length="170" mass="18327">AIILKRFIRTQIIVMALSNRRIFLGVSVLDIRTKRSLIVPHENRHFVRVGPVGLLSRSLAESESSQCHLCLGLQLDASIGASGSHSRPNTVDDNLDSLAGRRLDHVGTVVVFHLLCWRGHLDCSLSVGSGSIQLENASVGISSAVSSSESFRAHTLCAGLHVKISSILAR</sequence>
<evidence type="ECO:0000313" key="2">
    <source>
        <dbReference type="Proteomes" id="UP001432027"/>
    </source>
</evidence>